<evidence type="ECO:0000256" key="7">
    <source>
        <dbReference type="ARBA" id="ARBA00023284"/>
    </source>
</evidence>
<dbReference type="PRINTS" id="PR00368">
    <property type="entry name" value="FADPNR"/>
</dbReference>
<dbReference type="Pfam" id="PF02852">
    <property type="entry name" value="Pyr_redox_dim"/>
    <property type="match status" value="1"/>
</dbReference>
<feature type="domain" description="FAD/NAD(P)-binding" evidence="9">
    <location>
        <begin position="2"/>
        <end position="304"/>
    </location>
</feature>
<protein>
    <submittedName>
        <fullName evidence="10">NAD(FAD)-dependent dehydrogenase</fullName>
    </submittedName>
</protein>
<dbReference type="InterPro" id="IPR050260">
    <property type="entry name" value="FAD-bd_OxRdtase"/>
</dbReference>
<dbReference type="InterPro" id="IPR023753">
    <property type="entry name" value="FAD/NAD-binding_dom"/>
</dbReference>
<evidence type="ECO:0000259" key="9">
    <source>
        <dbReference type="Pfam" id="PF07992"/>
    </source>
</evidence>
<dbReference type="EMBL" id="AYYZ01000012">
    <property type="protein sequence ID" value="KRM52937.1"/>
    <property type="molecule type" value="Genomic_DNA"/>
</dbReference>
<dbReference type="Pfam" id="PF07992">
    <property type="entry name" value="Pyr_redox_2"/>
    <property type="match status" value="1"/>
</dbReference>
<dbReference type="Gene3D" id="3.50.50.60">
    <property type="entry name" value="FAD/NAD(P)-binding domain"/>
    <property type="match status" value="2"/>
</dbReference>
<dbReference type="PRINTS" id="PR00411">
    <property type="entry name" value="PNDRDTASEI"/>
</dbReference>
<dbReference type="Proteomes" id="UP000051291">
    <property type="component" value="Unassembled WGS sequence"/>
</dbReference>
<keyword evidence="5" id="KW-0560">Oxidoreductase</keyword>
<dbReference type="InterPro" id="IPR004099">
    <property type="entry name" value="Pyr_nucl-diS_OxRdtase_dimer"/>
</dbReference>
<evidence type="ECO:0000256" key="5">
    <source>
        <dbReference type="ARBA" id="ARBA00023002"/>
    </source>
</evidence>
<keyword evidence="4" id="KW-0274">FAD</keyword>
<comment type="similarity">
    <text evidence="2">Belongs to the class-III pyridine nucleotide-disulfide oxidoreductase family.</text>
</comment>
<name>A0A0R1ZN78_9LACO</name>
<dbReference type="SUPFAM" id="SSF51905">
    <property type="entry name" value="FAD/NAD(P)-binding domain"/>
    <property type="match status" value="1"/>
</dbReference>
<dbReference type="SUPFAM" id="SSF55424">
    <property type="entry name" value="FAD/NAD-linked reductases, dimerisation (C-terminal) domain"/>
    <property type="match status" value="1"/>
</dbReference>
<evidence type="ECO:0000313" key="11">
    <source>
        <dbReference type="Proteomes" id="UP000051291"/>
    </source>
</evidence>
<dbReference type="AlphaFoldDB" id="A0A0R1ZN78"/>
<evidence type="ECO:0000256" key="1">
    <source>
        <dbReference type="ARBA" id="ARBA00001974"/>
    </source>
</evidence>
<dbReference type="STRING" id="1423820.FC64_GL000218"/>
<keyword evidence="11" id="KW-1185">Reference proteome</keyword>
<comment type="cofactor">
    <cofactor evidence="1">
        <name>FAD</name>
        <dbReference type="ChEBI" id="CHEBI:57692"/>
    </cofactor>
</comment>
<evidence type="ECO:0000256" key="3">
    <source>
        <dbReference type="ARBA" id="ARBA00022630"/>
    </source>
</evidence>
<evidence type="ECO:0000313" key="10">
    <source>
        <dbReference type="EMBL" id="KRM52937.1"/>
    </source>
</evidence>
<dbReference type="RefSeq" id="WP_057906374.1">
    <property type="nucleotide sequence ID" value="NZ_AYYZ01000012.1"/>
</dbReference>
<evidence type="ECO:0000256" key="2">
    <source>
        <dbReference type="ARBA" id="ARBA00009130"/>
    </source>
</evidence>
<dbReference type="PATRIC" id="fig|1423820.4.peg.220"/>
<feature type="domain" description="Pyridine nucleotide-disulphide oxidoreductase dimerisation" evidence="8">
    <location>
        <begin position="334"/>
        <end position="431"/>
    </location>
</feature>
<evidence type="ECO:0000256" key="6">
    <source>
        <dbReference type="ARBA" id="ARBA00023097"/>
    </source>
</evidence>
<proteinExistence type="inferred from homology"/>
<dbReference type="Gene3D" id="3.30.390.30">
    <property type="match status" value="1"/>
</dbReference>
<evidence type="ECO:0000259" key="8">
    <source>
        <dbReference type="Pfam" id="PF02852"/>
    </source>
</evidence>
<dbReference type="PANTHER" id="PTHR43429:SF1">
    <property type="entry name" value="NAD(P)H SULFUR OXIDOREDUCTASE (COA-DEPENDENT)"/>
    <property type="match status" value="1"/>
</dbReference>
<comment type="caution">
    <text evidence="10">The sequence shown here is derived from an EMBL/GenBank/DDBJ whole genome shotgun (WGS) entry which is preliminary data.</text>
</comment>
<dbReference type="InterPro" id="IPR036188">
    <property type="entry name" value="FAD/NAD-bd_sf"/>
</dbReference>
<accession>A0A0R1ZN78</accession>
<organism evidence="10 11">
    <name type="scientific">Ligilactobacillus araffinosus DSM 20653</name>
    <dbReference type="NCBI Taxonomy" id="1423820"/>
    <lineage>
        <taxon>Bacteria</taxon>
        <taxon>Bacillati</taxon>
        <taxon>Bacillota</taxon>
        <taxon>Bacilli</taxon>
        <taxon>Lactobacillales</taxon>
        <taxon>Lactobacillaceae</taxon>
        <taxon>Ligilactobacillus</taxon>
    </lineage>
</organism>
<dbReference type="PANTHER" id="PTHR43429">
    <property type="entry name" value="PYRIDINE NUCLEOTIDE-DISULFIDE OXIDOREDUCTASE DOMAIN-CONTAINING"/>
    <property type="match status" value="1"/>
</dbReference>
<reference evidence="10 11" key="1">
    <citation type="journal article" date="2015" name="Genome Announc.">
        <title>Expanding the biotechnology potential of lactobacilli through comparative genomics of 213 strains and associated genera.</title>
        <authorList>
            <person name="Sun Z."/>
            <person name="Harris H.M."/>
            <person name="McCann A."/>
            <person name="Guo C."/>
            <person name="Argimon S."/>
            <person name="Zhang W."/>
            <person name="Yang X."/>
            <person name="Jeffery I.B."/>
            <person name="Cooney J.C."/>
            <person name="Kagawa T.F."/>
            <person name="Liu W."/>
            <person name="Song Y."/>
            <person name="Salvetti E."/>
            <person name="Wrobel A."/>
            <person name="Rasinkangas P."/>
            <person name="Parkhill J."/>
            <person name="Rea M.C."/>
            <person name="O'Sullivan O."/>
            <person name="Ritari J."/>
            <person name="Douillard F.P."/>
            <person name="Paul Ross R."/>
            <person name="Yang R."/>
            <person name="Briner A.E."/>
            <person name="Felis G.E."/>
            <person name="de Vos W.M."/>
            <person name="Barrangou R."/>
            <person name="Klaenhammer T.R."/>
            <person name="Caufield P.W."/>
            <person name="Cui Y."/>
            <person name="Zhang H."/>
            <person name="O'Toole P.W."/>
        </authorList>
    </citation>
    <scope>NUCLEOTIDE SEQUENCE [LARGE SCALE GENOMIC DNA]</scope>
    <source>
        <strain evidence="10 11">DSM 20653</strain>
    </source>
</reference>
<evidence type="ECO:0000256" key="4">
    <source>
        <dbReference type="ARBA" id="ARBA00022827"/>
    </source>
</evidence>
<keyword evidence="7" id="KW-0676">Redox-active center</keyword>
<dbReference type="GO" id="GO:0016491">
    <property type="term" value="F:oxidoreductase activity"/>
    <property type="evidence" value="ECO:0007669"/>
    <property type="project" value="UniProtKB-KW"/>
</dbReference>
<keyword evidence="6" id="KW-0558">Oxidation</keyword>
<keyword evidence="3" id="KW-0285">Flavoprotein</keyword>
<sequence>MKISIIGATHAGTFATMQILKDHPDYDVTVFERNDNVSFLSCGIALWVGDHIADPNKMFYSSPKELEKIGAHMKMQHEVLAIDPDAKQLKVKDLNGGKEFVQDYDKLIITTGSLPVVPPIKGIDNPKVYLCKDYGDAQVLREKFAGIEKAVIIGAGYIGAELSEQATIAGKEVTLIDAFPRVLYKNFDKEISDRIEQEYRDHGTKLALGQKVQSFEDAGNQVIVKTDKGEYEADIAVWCAGFKPNTKLAEGKLEMLPNKAIRTNEYMQTSNPDIYAAGDATNVHYNPTGKADYIPLATNAIHQGILIGQNIDKPTVKYMGTQATSAVELFGTCMAASGLTVEGAEARGLTVDAVTTEENYRPEFMLTTTPVVSRLVWNPTTHRILGGAVYSKHDVSQSANVLSLAIQNRMTIEELAGVDMLFQPNFDQPLNWLNKVAMAAVDKANQVK</sequence>
<gene>
    <name evidence="10" type="ORF">FC64_GL000218</name>
</gene>
<dbReference type="InterPro" id="IPR016156">
    <property type="entry name" value="FAD/NAD-linked_Rdtase_dimer_sf"/>
</dbReference>